<evidence type="ECO:0000256" key="4">
    <source>
        <dbReference type="ARBA" id="ARBA00023235"/>
    </source>
</evidence>
<organism evidence="7 8">
    <name type="scientific">Phenylobacterium terrae</name>
    <dbReference type="NCBI Taxonomy" id="2665495"/>
    <lineage>
        <taxon>Bacteria</taxon>
        <taxon>Pseudomonadati</taxon>
        <taxon>Pseudomonadota</taxon>
        <taxon>Alphaproteobacteria</taxon>
        <taxon>Caulobacterales</taxon>
        <taxon>Caulobacteraceae</taxon>
        <taxon>Phenylobacterium</taxon>
    </lineage>
</organism>
<dbReference type="SMART" id="SM00922">
    <property type="entry name" value="MR_MLE"/>
    <property type="match status" value="1"/>
</dbReference>
<comment type="cofactor">
    <cofactor evidence="5">
        <name>Mg(2+)</name>
        <dbReference type="ChEBI" id="CHEBI:18420"/>
    </cofactor>
    <text evidence="5">Binds 1 Mg(2+) ion per subunit.</text>
</comment>
<keyword evidence="8" id="KW-1185">Reference proteome</keyword>
<dbReference type="EMBL" id="JBHUEY010000012">
    <property type="protein sequence ID" value="MFD1785720.1"/>
    <property type="molecule type" value="Genomic_DNA"/>
</dbReference>
<dbReference type="EC" id="5.1.1.-" evidence="5"/>
<evidence type="ECO:0000256" key="1">
    <source>
        <dbReference type="ARBA" id="ARBA00008031"/>
    </source>
</evidence>
<protein>
    <recommendedName>
        <fullName evidence="5">Dipeptide epimerase</fullName>
        <ecNumber evidence="5">5.1.1.-</ecNumber>
    </recommendedName>
</protein>
<keyword evidence="4 5" id="KW-0413">Isomerase</keyword>
<dbReference type="Pfam" id="PF02746">
    <property type="entry name" value="MR_MLE_N"/>
    <property type="match status" value="1"/>
</dbReference>
<evidence type="ECO:0000256" key="3">
    <source>
        <dbReference type="ARBA" id="ARBA00022842"/>
    </source>
</evidence>
<dbReference type="SFLD" id="SFLDS00001">
    <property type="entry name" value="Enolase"/>
    <property type="match status" value="1"/>
</dbReference>
<dbReference type="InterPro" id="IPR013342">
    <property type="entry name" value="Mandelate_racemase_C"/>
</dbReference>
<dbReference type="NCBIfam" id="NF042940">
    <property type="entry name" value="racemase_DgcA"/>
    <property type="match status" value="1"/>
</dbReference>
<proteinExistence type="inferred from homology"/>
<comment type="similarity">
    <text evidence="1 5">Belongs to the mandelate racemase/muconate lactonizing enzyme family.</text>
</comment>
<dbReference type="InterPro" id="IPR034603">
    <property type="entry name" value="Dipeptide_epimerase"/>
</dbReference>
<dbReference type="PROSITE" id="PS00909">
    <property type="entry name" value="MR_MLE_2"/>
    <property type="match status" value="1"/>
</dbReference>
<dbReference type="Gene3D" id="3.20.20.120">
    <property type="entry name" value="Enolase-like C-terminal domain"/>
    <property type="match status" value="1"/>
</dbReference>
<evidence type="ECO:0000256" key="5">
    <source>
        <dbReference type="RuleBase" id="RU366006"/>
    </source>
</evidence>
<dbReference type="Pfam" id="PF13378">
    <property type="entry name" value="MR_MLE_C"/>
    <property type="match status" value="1"/>
</dbReference>
<accession>A0ABW4NAG6</accession>
<dbReference type="InterPro" id="IPR029065">
    <property type="entry name" value="Enolase_C-like"/>
</dbReference>
<evidence type="ECO:0000313" key="7">
    <source>
        <dbReference type="EMBL" id="MFD1785720.1"/>
    </source>
</evidence>
<dbReference type="InterPro" id="IPR029017">
    <property type="entry name" value="Enolase-like_N"/>
</dbReference>
<comment type="caution">
    <text evidence="7">The sequence shown here is derived from an EMBL/GenBank/DDBJ whole genome shotgun (WGS) entry which is preliminary data.</text>
</comment>
<name>A0ABW4NAG6_9CAUL</name>
<evidence type="ECO:0000313" key="8">
    <source>
        <dbReference type="Proteomes" id="UP001597237"/>
    </source>
</evidence>
<dbReference type="SUPFAM" id="SSF51604">
    <property type="entry name" value="Enolase C-terminal domain-like"/>
    <property type="match status" value="1"/>
</dbReference>
<evidence type="ECO:0000259" key="6">
    <source>
        <dbReference type="SMART" id="SM00922"/>
    </source>
</evidence>
<sequence>MRRLTCAAERWPIAGAFTIARGAKTEAEVVIAKIADGAARGRGECVPYARYGETPVGVMAQIESLRGDIEAGLDRAALQARLPAGAARNALDCALWDLEAKRTGAPAWRLAGRARLDPVKTCFTLSLASPEEMAQAARDNARRPMLKLKIGGADDLDRVAAVRAAAPRTRLVVDANEALSFEDLERLAPEFARLDVKLIEQPLPAAEDAALEGWKSPVLLCADESCHTREDLARCAARYGAVNIKLDKAGGLTEALAMVEEARRLGLEVMVGCMVATSLAMAPAMILAQGAEFVDLDGPLLLARDREPGLRFTGSLIEPPAPELWG</sequence>
<dbReference type="PANTHER" id="PTHR48080:SF3">
    <property type="entry name" value="ENOLASE SUPERFAMILY MEMBER DDB_G0284701"/>
    <property type="match status" value="1"/>
</dbReference>
<dbReference type="Proteomes" id="UP001597237">
    <property type="component" value="Unassembled WGS sequence"/>
</dbReference>
<dbReference type="CDD" id="cd03319">
    <property type="entry name" value="L-Ala-DL-Glu_epimerase"/>
    <property type="match status" value="1"/>
</dbReference>
<dbReference type="InterPro" id="IPR013341">
    <property type="entry name" value="Mandelate_racemase_N_dom"/>
</dbReference>
<dbReference type="Gene3D" id="3.30.390.10">
    <property type="entry name" value="Enolase-like, N-terminal domain"/>
    <property type="match status" value="1"/>
</dbReference>
<dbReference type="RefSeq" id="WP_377281755.1">
    <property type="nucleotide sequence ID" value="NZ_JBHRSI010000004.1"/>
</dbReference>
<dbReference type="InterPro" id="IPR018110">
    <property type="entry name" value="Mandel_Rmase/mucon_lact_enz_CS"/>
</dbReference>
<gene>
    <name evidence="7" type="primary">dgcA</name>
    <name evidence="7" type="ORF">ACFSC0_20175</name>
</gene>
<reference evidence="8" key="1">
    <citation type="journal article" date="2019" name="Int. J. Syst. Evol. Microbiol.">
        <title>The Global Catalogue of Microorganisms (GCM) 10K type strain sequencing project: providing services to taxonomists for standard genome sequencing and annotation.</title>
        <authorList>
            <consortium name="The Broad Institute Genomics Platform"/>
            <consortium name="The Broad Institute Genome Sequencing Center for Infectious Disease"/>
            <person name="Wu L."/>
            <person name="Ma J."/>
        </authorList>
    </citation>
    <scope>NUCLEOTIDE SEQUENCE [LARGE SCALE GENOMIC DNA]</scope>
    <source>
        <strain evidence="8">DFY28</strain>
    </source>
</reference>
<feature type="domain" description="Mandelate racemase/muconate lactonizing enzyme C-terminal" evidence="6">
    <location>
        <begin position="130"/>
        <end position="221"/>
    </location>
</feature>
<dbReference type="InterPro" id="IPR034593">
    <property type="entry name" value="DgoD-like"/>
</dbReference>
<keyword evidence="3 5" id="KW-0460">Magnesium</keyword>
<dbReference type="PANTHER" id="PTHR48080">
    <property type="entry name" value="D-GALACTONATE DEHYDRATASE-RELATED"/>
    <property type="match status" value="1"/>
</dbReference>
<dbReference type="SFLD" id="SFLDG00180">
    <property type="entry name" value="muconate_cycloisomerase"/>
    <property type="match status" value="1"/>
</dbReference>
<dbReference type="SUPFAM" id="SSF54826">
    <property type="entry name" value="Enolase N-terminal domain-like"/>
    <property type="match status" value="1"/>
</dbReference>
<evidence type="ECO:0000256" key="2">
    <source>
        <dbReference type="ARBA" id="ARBA00022723"/>
    </source>
</evidence>
<keyword evidence="2 5" id="KW-0479">Metal-binding</keyword>
<dbReference type="InterPro" id="IPR036849">
    <property type="entry name" value="Enolase-like_C_sf"/>
</dbReference>
<dbReference type="SFLD" id="SFLDF00010">
    <property type="entry name" value="dipeptide_epimerase"/>
    <property type="match status" value="1"/>
</dbReference>